<protein>
    <submittedName>
        <fullName evidence="1">Uncharacterized protein</fullName>
    </submittedName>
</protein>
<organism evidence="1">
    <name type="scientific">marine sediment metagenome</name>
    <dbReference type="NCBI Taxonomy" id="412755"/>
    <lineage>
        <taxon>unclassified sequences</taxon>
        <taxon>metagenomes</taxon>
        <taxon>ecological metagenomes</taxon>
    </lineage>
</organism>
<dbReference type="AlphaFoldDB" id="X1EUH5"/>
<dbReference type="EMBL" id="BARU01003137">
    <property type="protein sequence ID" value="GAH20829.1"/>
    <property type="molecule type" value="Genomic_DNA"/>
</dbReference>
<evidence type="ECO:0000313" key="1">
    <source>
        <dbReference type="EMBL" id="GAH20829.1"/>
    </source>
</evidence>
<reference evidence="1" key="1">
    <citation type="journal article" date="2014" name="Front. Microbiol.">
        <title>High frequency of phylogenetically diverse reductive dehalogenase-homologous genes in deep subseafloor sedimentary metagenomes.</title>
        <authorList>
            <person name="Kawai M."/>
            <person name="Futagami T."/>
            <person name="Toyoda A."/>
            <person name="Takaki Y."/>
            <person name="Nishi S."/>
            <person name="Hori S."/>
            <person name="Arai W."/>
            <person name="Tsubouchi T."/>
            <person name="Morono Y."/>
            <person name="Uchiyama I."/>
            <person name="Ito T."/>
            <person name="Fujiyama A."/>
            <person name="Inagaki F."/>
            <person name="Takami H."/>
        </authorList>
    </citation>
    <scope>NUCLEOTIDE SEQUENCE</scope>
    <source>
        <strain evidence="1">Expedition CK06-06</strain>
    </source>
</reference>
<name>X1EUH5_9ZZZZ</name>
<sequence length="46" mass="5433">MRESNKMNYKKLWEGLKEVDGHRELKDLFPKGHISHGRGYKSFSVV</sequence>
<comment type="caution">
    <text evidence="1">The sequence shown here is derived from an EMBL/GenBank/DDBJ whole genome shotgun (WGS) entry which is preliminary data.</text>
</comment>
<proteinExistence type="predicted"/>
<feature type="non-terminal residue" evidence="1">
    <location>
        <position position="46"/>
    </location>
</feature>
<accession>X1EUH5</accession>
<gene>
    <name evidence="1" type="ORF">S03H2_06961</name>
</gene>